<keyword evidence="3" id="KW-1185">Reference proteome</keyword>
<organism evidence="2 3">
    <name type="scientific">Coemansia guatemalensis</name>
    <dbReference type="NCBI Taxonomy" id="2761395"/>
    <lineage>
        <taxon>Eukaryota</taxon>
        <taxon>Fungi</taxon>
        <taxon>Fungi incertae sedis</taxon>
        <taxon>Zoopagomycota</taxon>
        <taxon>Kickxellomycotina</taxon>
        <taxon>Kickxellomycetes</taxon>
        <taxon>Kickxellales</taxon>
        <taxon>Kickxellaceae</taxon>
        <taxon>Coemansia</taxon>
    </lineage>
</organism>
<dbReference type="EMBL" id="JANBUO010002949">
    <property type="protein sequence ID" value="KAJ2793303.1"/>
    <property type="molecule type" value="Genomic_DNA"/>
</dbReference>
<feature type="compositionally biased region" description="Polar residues" evidence="1">
    <location>
        <begin position="86"/>
        <end position="96"/>
    </location>
</feature>
<comment type="caution">
    <text evidence="2">The sequence shown here is derived from an EMBL/GenBank/DDBJ whole genome shotgun (WGS) entry which is preliminary data.</text>
</comment>
<feature type="compositionally biased region" description="Pro residues" evidence="1">
    <location>
        <begin position="28"/>
        <end position="38"/>
    </location>
</feature>
<dbReference type="AlphaFoldDB" id="A0A9W8HQK1"/>
<sequence length="320" mass="32291">FPEPTLGVPIPASPATDAVISLRSTAPSPEPVSPPCVPRSPDAPEIVIIPTTADRRRSSSSCPPANDGGSVKRVASATTATSTTADNSPSLSRTTSNNVVTGLGMILPADSAALAATSASPTASPASGRQSIFLSAATTVTKPSKKPAAVVFHPSALRSSPAAGRRRRSAARAGSGAVEWNDDGADEADDAAAEIGGNPTGYQPSLKSAPVSIDESNLEAISVINTPMTALIPNSPCGSSDFVVVPPSPSIASLYGPSMAGTLSHPPSILSPRSVNMAKASSSPGCLTGSSLFSPPPIPSHKRFSEAHPSEAHTPREQQP</sequence>
<feature type="region of interest" description="Disordered" evidence="1">
    <location>
        <begin position="274"/>
        <end position="320"/>
    </location>
</feature>
<dbReference type="OrthoDB" id="5541520at2759"/>
<evidence type="ECO:0000313" key="3">
    <source>
        <dbReference type="Proteomes" id="UP001140094"/>
    </source>
</evidence>
<evidence type="ECO:0000256" key="1">
    <source>
        <dbReference type="SAM" id="MobiDB-lite"/>
    </source>
</evidence>
<accession>A0A9W8HQK1</accession>
<feature type="region of interest" description="Disordered" evidence="1">
    <location>
        <begin position="23"/>
        <end position="96"/>
    </location>
</feature>
<name>A0A9W8HQK1_9FUNG</name>
<feature type="compositionally biased region" description="Basic and acidic residues" evidence="1">
    <location>
        <begin position="303"/>
        <end position="320"/>
    </location>
</feature>
<evidence type="ECO:0000313" key="2">
    <source>
        <dbReference type="EMBL" id="KAJ2793303.1"/>
    </source>
</evidence>
<feature type="compositionally biased region" description="Low complexity" evidence="1">
    <location>
        <begin position="75"/>
        <end position="85"/>
    </location>
</feature>
<gene>
    <name evidence="2" type="ORF">H4R20_006580</name>
</gene>
<proteinExistence type="predicted"/>
<reference evidence="2" key="1">
    <citation type="submission" date="2022-07" db="EMBL/GenBank/DDBJ databases">
        <title>Phylogenomic reconstructions and comparative analyses of Kickxellomycotina fungi.</title>
        <authorList>
            <person name="Reynolds N.K."/>
            <person name="Stajich J.E."/>
            <person name="Barry K."/>
            <person name="Grigoriev I.V."/>
            <person name="Crous P."/>
            <person name="Smith M.E."/>
        </authorList>
    </citation>
    <scope>NUCLEOTIDE SEQUENCE</scope>
    <source>
        <strain evidence="2">NRRL 1565</strain>
    </source>
</reference>
<feature type="non-terminal residue" evidence="2">
    <location>
        <position position="1"/>
    </location>
</feature>
<dbReference type="Proteomes" id="UP001140094">
    <property type="component" value="Unassembled WGS sequence"/>
</dbReference>
<feature type="region of interest" description="Disordered" evidence="1">
    <location>
        <begin position="159"/>
        <end position="184"/>
    </location>
</feature>
<protein>
    <submittedName>
        <fullName evidence="2">Uncharacterized protein</fullName>
    </submittedName>
</protein>
<feature type="compositionally biased region" description="Polar residues" evidence="1">
    <location>
        <begin position="274"/>
        <end position="293"/>
    </location>
</feature>